<evidence type="ECO:0000256" key="2">
    <source>
        <dbReference type="ARBA" id="ARBA00023002"/>
    </source>
</evidence>
<name>A0A0A7S0B0_FRIPE</name>
<feature type="region of interest" description="Disordered" evidence="4">
    <location>
        <begin position="1"/>
        <end position="27"/>
    </location>
</feature>
<comment type="similarity">
    <text evidence="1">Belongs to the short-chain dehydrogenases/reductases (SDR) family.</text>
</comment>
<dbReference type="InterPro" id="IPR036291">
    <property type="entry name" value="NAD(P)-bd_dom_sf"/>
</dbReference>
<keyword evidence="2" id="KW-0560">Oxidoreductase</keyword>
<evidence type="ECO:0000313" key="6">
    <source>
        <dbReference type="Proteomes" id="UP000030901"/>
    </source>
</evidence>
<dbReference type="EMBL" id="CP009056">
    <property type="protein sequence ID" value="AJA45005.1"/>
    <property type="molecule type" value="Genomic_DNA"/>
</dbReference>
<dbReference type="CDD" id="cd05355">
    <property type="entry name" value="SDR_c1"/>
    <property type="match status" value="1"/>
</dbReference>
<evidence type="ECO:0000256" key="4">
    <source>
        <dbReference type="SAM" id="MobiDB-lite"/>
    </source>
</evidence>
<reference evidence="5 6" key="1">
    <citation type="journal article" date="2014" name="Appl. Environ. Microbiol.">
        <title>Gut symbionts from distinct hosts exhibit genotoxic activity via divergent colibactin biosynthetic pathways.</title>
        <authorList>
            <person name="Engel P."/>
            <person name="Vizcaino M.I."/>
            <person name="Crawford J.M."/>
        </authorList>
    </citation>
    <scope>NUCLEOTIDE SEQUENCE [LARGE SCALE GENOMIC DNA]</scope>
    <source>
        <strain evidence="5 6">PEB0191</strain>
    </source>
</reference>
<evidence type="ECO:0000256" key="3">
    <source>
        <dbReference type="ARBA" id="ARBA00067437"/>
    </source>
</evidence>
<dbReference type="Gene3D" id="3.40.50.720">
    <property type="entry name" value="NAD(P)-binding Rossmann-like Domain"/>
    <property type="match status" value="1"/>
</dbReference>
<dbReference type="KEGG" id="fpp:FPB0191_01181"/>
<sequence>MSKQSNNPLTKYYHDKFPKQKQPAPGLQFEMKPVPDCGEKSYQGHQRLEGLKMLVTGGDSGIGRAAAIAYAKEGADVAINYLPHEQKDAEDVAKVIESVGRKAVLIPGDLSDEAFCKKLVDQAHEKLGGLDNVTFVAGKQTAVEDIMKLTTEQIKKTFEINVFSLFWVTKAALGYLKAGSTIITTSSIQAYQPSANLLDYACTKTAIIAFTRGLAKQVAKKGIRVNSVAPGPIWTPLQICGGQPSEVIPEFGKQAPLMRAGQPVELASLYVFLASEESSYITADTFGVTGGMHIN</sequence>
<dbReference type="STRING" id="1267021.FPB0191_01181"/>
<dbReference type="PANTHER" id="PTHR48107">
    <property type="entry name" value="NADPH-DEPENDENT ALDEHYDE REDUCTASE-LIKE PROTEIN, CHLOROPLASTIC-RELATED"/>
    <property type="match status" value="1"/>
</dbReference>
<accession>A0A0A7S0B0</accession>
<dbReference type="PROSITE" id="PS00061">
    <property type="entry name" value="ADH_SHORT"/>
    <property type="match status" value="1"/>
</dbReference>
<organism evidence="5 6">
    <name type="scientific">Frischella perrara</name>
    <dbReference type="NCBI Taxonomy" id="1267021"/>
    <lineage>
        <taxon>Bacteria</taxon>
        <taxon>Pseudomonadati</taxon>
        <taxon>Pseudomonadota</taxon>
        <taxon>Gammaproteobacteria</taxon>
        <taxon>Orbales</taxon>
        <taxon>Orbaceae</taxon>
        <taxon>Frischella</taxon>
    </lineage>
</organism>
<evidence type="ECO:0000256" key="1">
    <source>
        <dbReference type="ARBA" id="ARBA00006484"/>
    </source>
</evidence>
<gene>
    <name evidence="5" type="ORF">FPB0191_01181</name>
</gene>
<dbReference type="Pfam" id="PF13561">
    <property type="entry name" value="adh_short_C2"/>
    <property type="match status" value="1"/>
</dbReference>
<dbReference type="InterPro" id="IPR020904">
    <property type="entry name" value="Sc_DH/Rdtase_CS"/>
</dbReference>
<proteinExistence type="inferred from homology"/>
<protein>
    <recommendedName>
        <fullName evidence="3">Uncharacterized oxidoreductase YghA</fullName>
    </recommendedName>
</protein>
<dbReference type="FunFam" id="3.40.50.720:FF:000097">
    <property type="entry name" value="SDR family oxidoreductase"/>
    <property type="match status" value="1"/>
</dbReference>
<dbReference type="HOGENOM" id="CLU_010194_4_0_6"/>
<dbReference type="PRINTS" id="PR00081">
    <property type="entry name" value="GDHRDH"/>
</dbReference>
<dbReference type="RefSeq" id="WP_039104627.1">
    <property type="nucleotide sequence ID" value="NZ_CP009056.1"/>
</dbReference>
<dbReference type="Proteomes" id="UP000030901">
    <property type="component" value="Chromosome"/>
</dbReference>
<dbReference type="OrthoDB" id="9809287at2"/>
<dbReference type="PANTHER" id="PTHR48107:SF16">
    <property type="entry name" value="NADPH-DEPENDENT ALDEHYDE REDUCTASE 1, CHLOROPLASTIC"/>
    <property type="match status" value="1"/>
</dbReference>
<dbReference type="AlphaFoldDB" id="A0A0A7S0B0"/>
<dbReference type="SUPFAM" id="SSF51735">
    <property type="entry name" value="NAD(P)-binding Rossmann-fold domains"/>
    <property type="match status" value="1"/>
</dbReference>
<evidence type="ECO:0000313" key="5">
    <source>
        <dbReference type="EMBL" id="AJA45005.1"/>
    </source>
</evidence>
<keyword evidence="6" id="KW-1185">Reference proteome</keyword>
<dbReference type="GO" id="GO:0016614">
    <property type="term" value="F:oxidoreductase activity, acting on CH-OH group of donors"/>
    <property type="evidence" value="ECO:0007669"/>
    <property type="project" value="UniProtKB-ARBA"/>
</dbReference>
<dbReference type="InterPro" id="IPR002347">
    <property type="entry name" value="SDR_fam"/>
</dbReference>